<sequence length="109" mass="11848">MAGRIQLARLLGIPLLLPREAARLGAKRFRADDHPVLAHEDGDLVAGRLARETISVDDHVVALARSDRRPERDRAIGIDAIEIVVDPVDLDGVATLQRQVPAGVHRITA</sequence>
<reference evidence="1 2" key="1">
    <citation type="submission" date="2020-07" db="EMBL/GenBank/DDBJ databases">
        <authorList>
            <person name="Sun Q."/>
        </authorList>
    </citation>
    <scope>NUCLEOTIDE SEQUENCE [LARGE SCALE GENOMIC DNA]</scope>
    <source>
        <strain evidence="1 2">CGMCC 1.13654</strain>
    </source>
</reference>
<organism evidence="1 2">
    <name type="scientific">Sphingomonas chungangi</name>
    <dbReference type="NCBI Taxonomy" id="2683589"/>
    <lineage>
        <taxon>Bacteria</taxon>
        <taxon>Pseudomonadati</taxon>
        <taxon>Pseudomonadota</taxon>
        <taxon>Alphaproteobacteria</taxon>
        <taxon>Sphingomonadales</taxon>
        <taxon>Sphingomonadaceae</taxon>
        <taxon>Sphingomonas</taxon>
    </lineage>
</organism>
<comment type="caution">
    <text evidence="1">The sequence shown here is derived from an EMBL/GenBank/DDBJ whole genome shotgun (WGS) entry which is preliminary data.</text>
</comment>
<dbReference type="AlphaFoldDB" id="A0A838L8N1"/>
<proteinExistence type="predicted"/>
<accession>A0A838L8N1</accession>
<dbReference type="RefSeq" id="WP_160362873.1">
    <property type="nucleotide sequence ID" value="NZ_JACEIB010000026.1"/>
</dbReference>
<evidence type="ECO:0000313" key="1">
    <source>
        <dbReference type="EMBL" id="MBA2935661.1"/>
    </source>
</evidence>
<gene>
    <name evidence="1" type="ORF">HZF05_16375</name>
</gene>
<keyword evidence="2" id="KW-1185">Reference proteome</keyword>
<name>A0A838L8N1_9SPHN</name>
<dbReference type="Proteomes" id="UP000570166">
    <property type="component" value="Unassembled WGS sequence"/>
</dbReference>
<evidence type="ECO:0000313" key="2">
    <source>
        <dbReference type="Proteomes" id="UP000570166"/>
    </source>
</evidence>
<dbReference type="EMBL" id="JACEIB010000026">
    <property type="protein sequence ID" value="MBA2935661.1"/>
    <property type="molecule type" value="Genomic_DNA"/>
</dbReference>
<protein>
    <submittedName>
        <fullName evidence="1">Uncharacterized protein</fullName>
    </submittedName>
</protein>